<name>A0A1F6GGB5_9PROT</name>
<evidence type="ECO:0000256" key="1">
    <source>
        <dbReference type="SAM" id="SignalP"/>
    </source>
</evidence>
<proteinExistence type="predicted"/>
<comment type="caution">
    <text evidence="2">The sequence shown here is derived from an EMBL/GenBank/DDBJ whole genome shotgun (WGS) entry which is preliminary data.</text>
</comment>
<gene>
    <name evidence="2" type="ORF">A2527_10810</name>
</gene>
<protein>
    <recommendedName>
        <fullName evidence="4">Cytochrome c domain-containing protein</fullName>
    </recommendedName>
</protein>
<dbReference type="AlphaFoldDB" id="A0A1F6GGB5"/>
<reference evidence="2 3" key="1">
    <citation type="journal article" date="2016" name="Nat. Commun.">
        <title>Thousands of microbial genomes shed light on interconnected biogeochemical processes in an aquifer system.</title>
        <authorList>
            <person name="Anantharaman K."/>
            <person name="Brown C.T."/>
            <person name="Hug L.A."/>
            <person name="Sharon I."/>
            <person name="Castelle C.J."/>
            <person name="Probst A.J."/>
            <person name="Thomas B.C."/>
            <person name="Singh A."/>
            <person name="Wilkins M.J."/>
            <person name="Karaoz U."/>
            <person name="Brodie E.L."/>
            <person name="Williams K.H."/>
            <person name="Hubbard S.S."/>
            <person name="Banfield J.F."/>
        </authorList>
    </citation>
    <scope>NUCLEOTIDE SEQUENCE [LARGE SCALE GENOMIC DNA]</scope>
</reference>
<dbReference type="EMBL" id="MFNE01000004">
    <property type="protein sequence ID" value="OGG97149.1"/>
    <property type="molecule type" value="Genomic_DNA"/>
</dbReference>
<accession>A0A1F6GGB5</accession>
<evidence type="ECO:0008006" key="4">
    <source>
        <dbReference type="Google" id="ProtNLM"/>
    </source>
</evidence>
<dbReference type="Proteomes" id="UP000178449">
    <property type="component" value="Unassembled WGS sequence"/>
</dbReference>
<organism evidence="2 3">
    <name type="scientific">Candidatus Lambdaproteobacteria bacterium RIFOXYD2_FULL_50_16</name>
    <dbReference type="NCBI Taxonomy" id="1817772"/>
    <lineage>
        <taxon>Bacteria</taxon>
        <taxon>Pseudomonadati</taxon>
        <taxon>Pseudomonadota</taxon>
        <taxon>Candidatus Lambdaproteobacteria</taxon>
    </lineage>
</organism>
<evidence type="ECO:0000313" key="2">
    <source>
        <dbReference type="EMBL" id="OGG97149.1"/>
    </source>
</evidence>
<feature type="chain" id="PRO_5009524674" description="Cytochrome c domain-containing protein" evidence="1">
    <location>
        <begin position="26"/>
        <end position="437"/>
    </location>
</feature>
<keyword evidence="1" id="KW-0732">Signal</keyword>
<sequence length="437" mass="45833">MRNNFAKKLGLSLAAFGLVATSVFTGSDAQAVPAFARQTGMACNSCHFQNFPALNQMGRSFKAGSYSMEGSQASIEGENAMKLPDTLNIGAVLKMRHNKGSGDYTETGSSMDFGRIDFPDESALLIGGRASANAGFLWEVSQTATGPGLLGSKLSFQAGKVGDIDLLVIPYMTDGQGPTYGFELLNTASLGLQRYSESKVASAPVQVGFVDAAAGLDLVASAPNWYFTFNQWAPVNFPEENEQAGNLTTMATFIRGVFMMDLAGFDTAFGIGMFSGTAQTLDHTHQTAAGKYEAIKVAPAGSYFDFQMQGDLAGMMTGIYVTSASVPAGSATADGYTSAVNTFAAGADADGNFNAKSASGVAAKISVMPELSLVVQTGSLDDGSGLGSQSLSDIGVQYMIAQNIKFEYNIQTTAKANTAGDAYEAYTNNQMMLFMAF</sequence>
<feature type="signal peptide" evidence="1">
    <location>
        <begin position="1"/>
        <end position="25"/>
    </location>
</feature>
<evidence type="ECO:0000313" key="3">
    <source>
        <dbReference type="Proteomes" id="UP000178449"/>
    </source>
</evidence>
<dbReference type="STRING" id="1817772.A2527_10810"/>